<dbReference type="PANTHER" id="PTHR40422:SF1">
    <property type="entry name" value="TRANSLATION MACHINERY-ASSOCIATED PROTEIN 17"/>
    <property type="match status" value="1"/>
</dbReference>
<dbReference type="PANTHER" id="PTHR40422">
    <property type="entry name" value="TRANSLATION MACHINERY-ASSOCIATED PROTEIN 17"/>
    <property type="match status" value="1"/>
</dbReference>
<dbReference type="RefSeq" id="XP_005772800.1">
    <property type="nucleotide sequence ID" value="XM_005772743.1"/>
</dbReference>
<proteinExistence type="predicted"/>
<keyword evidence="3" id="KW-1185">Reference proteome</keyword>
<dbReference type="GO" id="GO:0030674">
    <property type="term" value="F:protein-macromolecule adaptor activity"/>
    <property type="evidence" value="ECO:0007669"/>
    <property type="project" value="TreeGrafter"/>
</dbReference>
<dbReference type="KEGG" id="ehx:EMIHUDRAFT_316009"/>
<accession>A0A0D3JA36</accession>
<dbReference type="GeneID" id="17265916"/>
<evidence type="ECO:0000313" key="3">
    <source>
        <dbReference type="Proteomes" id="UP000013827"/>
    </source>
</evidence>
<keyword evidence="1" id="KW-0175">Coiled coil</keyword>
<organism evidence="2 3">
    <name type="scientific">Emiliania huxleyi (strain CCMP1516)</name>
    <dbReference type="NCBI Taxonomy" id="280463"/>
    <lineage>
        <taxon>Eukaryota</taxon>
        <taxon>Haptista</taxon>
        <taxon>Haptophyta</taxon>
        <taxon>Prymnesiophyceae</taxon>
        <taxon>Isochrysidales</taxon>
        <taxon>Noelaerhabdaceae</taxon>
        <taxon>Emiliania</taxon>
    </lineage>
</organism>
<dbReference type="PaxDb" id="2903-EOD20371"/>
<dbReference type="InterPro" id="IPR038966">
    <property type="entry name" value="TMA17"/>
</dbReference>
<evidence type="ECO:0000313" key="2">
    <source>
        <dbReference type="EnsemblProtists" id="EOD20371"/>
    </source>
</evidence>
<name>A0A0D3JA36_EMIH1</name>
<feature type="coiled-coil region" evidence="1">
    <location>
        <begin position="11"/>
        <end position="41"/>
    </location>
</feature>
<sequence length="91" mass="10105">MEEDSPIEKQVKELEHQIAHLQRSNAEMEEFLRENTDAELRAAIGENIVTIARRRAIVEDLRKLLPERSGPTVVAPSGAAVLSDVDGSMLL</sequence>
<protein>
    <submittedName>
        <fullName evidence="2">Uncharacterized protein</fullName>
    </submittedName>
</protein>
<dbReference type="Proteomes" id="UP000013827">
    <property type="component" value="Unassembled WGS sequence"/>
</dbReference>
<reference evidence="3" key="1">
    <citation type="journal article" date="2013" name="Nature">
        <title>Pan genome of the phytoplankton Emiliania underpins its global distribution.</title>
        <authorList>
            <person name="Read B.A."/>
            <person name="Kegel J."/>
            <person name="Klute M.J."/>
            <person name="Kuo A."/>
            <person name="Lefebvre S.C."/>
            <person name="Maumus F."/>
            <person name="Mayer C."/>
            <person name="Miller J."/>
            <person name="Monier A."/>
            <person name="Salamov A."/>
            <person name="Young J."/>
            <person name="Aguilar M."/>
            <person name="Claverie J.M."/>
            <person name="Frickenhaus S."/>
            <person name="Gonzalez K."/>
            <person name="Herman E.K."/>
            <person name="Lin Y.C."/>
            <person name="Napier J."/>
            <person name="Ogata H."/>
            <person name="Sarno A.F."/>
            <person name="Shmutz J."/>
            <person name="Schroeder D."/>
            <person name="de Vargas C."/>
            <person name="Verret F."/>
            <person name="von Dassow P."/>
            <person name="Valentin K."/>
            <person name="Van de Peer Y."/>
            <person name="Wheeler G."/>
            <person name="Dacks J.B."/>
            <person name="Delwiche C.F."/>
            <person name="Dyhrman S.T."/>
            <person name="Glockner G."/>
            <person name="John U."/>
            <person name="Richards T."/>
            <person name="Worden A.Z."/>
            <person name="Zhang X."/>
            <person name="Grigoriev I.V."/>
            <person name="Allen A.E."/>
            <person name="Bidle K."/>
            <person name="Borodovsky M."/>
            <person name="Bowler C."/>
            <person name="Brownlee C."/>
            <person name="Cock J.M."/>
            <person name="Elias M."/>
            <person name="Gladyshev V.N."/>
            <person name="Groth M."/>
            <person name="Guda C."/>
            <person name="Hadaegh A."/>
            <person name="Iglesias-Rodriguez M.D."/>
            <person name="Jenkins J."/>
            <person name="Jones B.M."/>
            <person name="Lawson T."/>
            <person name="Leese F."/>
            <person name="Lindquist E."/>
            <person name="Lobanov A."/>
            <person name="Lomsadze A."/>
            <person name="Malik S.B."/>
            <person name="Marsh M.E."/>
            <person name="Mackinder L."/>
            <person name="Mock T."/>
            <person name="Mueller-Roeber B."/>
            <person name="Pagarete A."/>
            <person name="Parker M."/>
            <person name="Probert I."/>
            <person name="Quesneville H."/>
            <person name="Raines C."/>
            <person name="Rensing S.A."/>
            <person name="Riano-Pachon D.M."/>
            <person name="Richier S."/>
            <person name="Rokitta S."/>
            <person name="Shiraiwa Y."/>
            <person name="Soanes D.M."/>
            <person name="van der Giezen M."/>
            <person name="Wahlund T.M."/>
            <person name="Williams B."/>
            <person name="Wilson W."/>
            <person name="Wolfe G."/>
            <person name="Wurch L.L."/>
        </authorList>
    </citation>
    <scope>NUCLEOTIDE SEQUENCE</scope>
</reference>
<dbReference type="AlphaFoldDB" id="A0A0D3JA36"/>
<dbReference type="EnsemblProtists" id="EOD20371">
    <property type="protein sequence ID" value="EOD20371"/>
    <property type="gene ID" value="EMIHUDRAFT_316009"/>
</dbReference>
<evidence type="ECO:0000256" key="1">
    <source>
        <dbReference type="SAM" id="Coils"/>
    </source>
</evidence>
<dbReference type="GO" id="GO:0070682">
    <property type="term" value="P:proteasome regulatory particle assembly"/>
    <property type="evidence" value="ECO:0007669"/>
    <property type="project" value="InterPro"/>
</dbReference>
<dbReference type="HOGENOM" id="CLU_2431610_0_0_1"/>
<reference evidence="2" key="2">
    <citation type="submission" date="2024-10" db="UniProtKB">
        <authorList>
            <consortium name="EnsemblProtists"/>
        </authorList>
    </citation>
    <scope>IDENTIFICATION</scope>
</reference>